<comment type="function">
    <text evidence="7">Part of the tripartite ATP-independent periplasmic (TRAP) transport system.</text>
</comment>
<accession>A0ABY2XL54</accession>
<keyword evidence="2" id="KW-1003">Cell membrane</keyword>
<dbReference type="EMBL" id="VCQT01000029">
    <property type="protein sequence ID" value="TMW12856.1"/>
    <property type="molecule type" value="Genomic_DNA"/>
</dbReference>
<dbReference type="Proteomes" id="UP000739180">
    <property type="component" value="Unassembled WGS sequence"/>
</dbReference>
<evidence type="ECO:0000256" key="4">
    <source>
        <dbReference type="ARBA" id="ARBA00022692"/>
    </source>
</evidence>
<feature type="transmembrane region" description="Helical" evidence="7">
    <location>
        <begin position="425"/>
        <end position="444"/>
    </location>
</feature>
<evidence type="ECO:0000313" key="10">
    <source>
        <dbReference type="Proteomes" id="UP000739180"/>
    </source>
</evidence>
<dbReference type="PANTHER" id="PTHR33362">
    <property type="entry name" value="SIALIC ACID TRAP TRANSPORTER PERMEASE PROTEIN SIAT-RELATED"/>
    <property type="match status" value="1"/>
</dbReference>
<evidence type="ECO:0000256" key="1">
    <source>
        <dbReference type="ARBA" id="ARBA00004429"/>
    </source>
</evidence>
<name>A0ABY2XL54_9GAMM</name>
<dbReference type="Pfam" id="PF06808">
    <property type="entry name" value="DctM"/>
    <property type="match status" value="1"/>
</dbReference>
<keyword evidence="6 7" id="KW-0472">Membrane</keyword>
<evidence type="ECO:0000259" key="8">
    <source>
        <dbReference type="Pfam" id="PF06808"/>
    </source>
</evidence>
<feature type="transmembrane region" description="Helical" evidence="7">
    <location>
        <begin position="198"/>
        <end position="223"/>
    </location>
</feature>
<keyword evidence="5 7" id="KW-1133">Transmembrane helix</keyword>
<dbReference type="PANTHER" id="PTHR33362:SF7">
    <property type="entry name" value="SLL1103 PROTEIN"/>
    <property type="match status" value="1"/>
</dbReference>
<feature type="domain" description="TRAP C4-dicarboxylate transport system permease DctM subunit" evidence="8">
    <location>
        <begin position="12"/>
        <end position="444"/>
    </location>
</feature>
<feature type="transmembrane region" description="Helical" evidence="7">
    <location>
        <begin position="367"/>
        <end position="384"/>
    </location>
</feature>
<evidence type="ECO:0000256" key="5">
    <source>
        <dbReference type="ARBA" id="ARBA00022989"/>
    </source>
</evidence>
<dbReference type="InterPro" id="IPR004681">
    <property type="entry name" value="TRAP_DctM"/>
</dbReference>
<comment type="similarity">
    <text evidence="7">Belongs to the TRAP transporter large permease family.</text>
</comment>
<protein>
    <recommendedName>
        <fullName evidence="7">TRAP transporter large permease protein</fullName>
    </recommendedName>
</protein>
<keyword evidence="10" id="KW-1185">Reference proteome</keyword>
<keyword evidence="7" id="KW-0813">Transport</keyword>
<feature type="transmembrane region" description="Helical" evidence="7">
    <location>
        <begin position="270"/>
        <end position="287"/>
    </location>
</feature>
<feature type="transmembrane region" description="Helical" evidence="7">
    <location>
        <begin position="146"/>
        <end position="174"/>
    </location>
</feature>
<feature type="transmembrane region" description="Helical" evidence="7">
    <location>
        <begin position="105"/>
        <end position="134"/>
    </location>
</feature>
<proteinExistence type="inferred from homology"/>
<gene>
    <name evidence="9" type="ORF">FGS76_09395</name>
</gene>
<feature type="transmembrane region" description="Helical" evidence="7">
    <location>
        <begin position="390"/>
        <end position="413"/>
    </location>
</feature>
<dbReference type="InterPro" id="IPR010656">
    <property type="entry name" value="DctM"/>
</dbReference>
<comment type="subcellular location">
    <subcellularLocation>
        <location evidence="1 7">Cell inner membrane</location>
        <topology evidence="1 7">Multi-pass membrane protein</topology>
    </subcellularLocation>
</comment>
<dbReference type="NCBIfam" id="TIGR00786">
    <property type="entry name" value="dctM"/>
    <property type="match status" value="1"/>
</dbReference>
<feature type="transmembrane region" description="Helical" evidence="7">
    <location>
        <begin position="66"/>
        <end position="85"/>
    </location>
</feature>
<keyword evidence="4 7" id="KW-0812">Transmembrane</keyword>
<evidence type="ECO:0000256" key="7">
    <source>
        <dbReference type="RuleBase" id="RU369079"/>
    </source>
</evidence>
<sequence>MVVAECFLLILLVVLILALLSGYPVAFAIGGASILVGVVASWFGAFDMLMLGALPGRVFAIMTNETLLAVPLFVFMGAILERSRIAENLLTTMGQLFGRVPGGLGVAVILVGALLAASTGVVGATVVAMGLISLPAMRRAGYDEPLASGLICAAGSTAQIIPPSTVLILLGVMLQDANTQAMLSQGGFNSHQIGVTDLFAAALVPGLILVLFYLLTMAWRALFKSESCPPLVMNDEERRTLPRRVLSTMLPPLVLIILVLGSILSGVATATESAALGGVGACILAILGRQMSFKVIRDASRSAMSMSLMIYGILIGAAILSLVFRALGGEEVIAELLDAVPGGLTGAILFVLLMMFVLGFILDTFEIIFIVMPIFAPPLIMMGADPLWLGVASAIVLQTSYLTPPFGYAIFFLKGAVSDLKLTTVYRGVIPFVLLQLLGVAAIWEWPQLVLWLPGVLAN</sequence>
<comment type="subunit">
    <text evidence="7">The complex comprises the extracytoplasmic solute receptor protein and the two transmembrane proteins.</text>
</comment>
<feature type="transmembrane region" description="Helical" evidence="7">
    <location>
        <begin position="32"/>
        <end position="54"/>
    </location>
</feature>
<reference evidence="9 10" key="1">
    <citation type="submission" date="2019-05" db="EMBL/GenBank/DDBJ databases">
        <title>Genome of Alcanivorax gelatiniphagus, an oil degrading marine bacteria.</title>
        <authorList>
            <person name="Kwon K.K."/>
        </authorList>
    </citation>
    <scope>NUCLEOTIDE SEQUENCE [LARGE SCALE GENOMIC DNA]</scope>
    <source>
        <strain evidence="9 10">MEBiC 08158</strain>
    </source>
</reference>
<feature type="transmembrane region" description="Helical" evidence="7">
    <location>
        <begin position="308"/>
        <end position="327"/>
    </location>
</feature>
<feature type="transmembrane region" description="Helical" evidence="7">
    <location>
        <begin position="339"/>
        <end position="360"/>
    </location>
</feature>
<organism evidence="9 10">
    <name type="scientific">Alloalcanivorax gelatiniphagus</name>
    <dbReference type="NCBI Taxonomy" id="1194167"/>
    <lineage>
        <taxon>Bacteria</taxon>
        <taxon>Pseudomonadati</taxon>
        <taxon>Pseudomonadota</taxon>
        <taxon>Gammaproteobacteria</taxon>
        <taxon>Oceanospirillales</taxon>
        <taxon>Alcanivoracaceae</taxon>
        <taxon>Alloalcanivorax</taxon>
    </lineage>
</organism>
<evidence type="ECO:0000256" key="2">
    <source>
        <dbReference type="ARBA" id="ARBA00022475"/>
    </source>
</evidence>
<evidence type="ECO:0000313" key="9">
    <source>
        <dbReference type="EMBL" id="TMW12856.1"/>
    </source>
</evidence>
<feature type="transmembrane region" description="Helical" evidence="7">
    <location>
        <begin position="244"/>
        <end position="264"/>
    </location>
</feature>
<comment type="caution">
    <text evidence="9">The sequence shown here is derived from an EMBL/GenBank/DDBJ whole genome shotgun (WGS) entry which is preliminary data.</text>
</comment>
<evidence type="ECO:0000256" key="3">
    <source>
        <dbReference type="ARBA" id="ARBA00022519"/>
    </source>
</evidence>
<keyword evidence="3 7" id="KW-0997">Cell inner membrane</keyword>
<evidence type="ECO:0000256" key="6">
    <source>
        <dbReference type="ARBA" id="ARBA00023136"/>
    </source>
</evidence>